<dbReference type="InterPro" id="IPR000182">
    <property type="entry name" value="GNAT_dom"/>
</dbReference>
<proteinExistence type="predicted"/>
<dbReference type="EC" id="2.3.1.-" evidence="2"/>
<dbReference type="Gene3D" id="3.40.630.30">
    <property type="match status" value="1"/>
</dbReference>
<keyword evidence="2" id="KW-0808">Transferase</keyword>
<sequence length="203" mass="22708">MRKPREPKLRQLDEHAFLRRLDPILQVYAAAMRPPGEQLPGRHSIMQRHTTYPRFRAFVVERPRSLPGLPGSVRGFAYGFHGESGQWWHDVVRRALTERGGPEHAAYWLDDAFEVAELHVHPDDQGHGHGRALLNALCEGRLETTVVLSTLDLDRESPARRLYRSVGLRDLLTDFDFPGGGPPYAVMGGTLPLAPYPAGSSSS</sequence>
<evidence type="ECO:0000313" key="2">
    <source>
        <dbReference type="EMBL" id="MFC4907806.1"/>
    </source>
</evidence>
<dbReference type="CDD" id="cd04301">
    <property type="entry name" value="NAT_SF"/>
    <property type="match status" value="1"/>
</dbReference>
<name>A0ABV9TWJ1_9ACTN</name>
<gene>
    <name evidence="2" type="ORF">ACFPCY_10775</name>
</gene>
<dbReference type="GO" id="GO:0016746">
    <property type="term" value="F:acyltransferase activity"/>
    <property type="evidence" value="ECO:0007669"/>
    <property type="project" value="UniProtKB-KW"/>
</dbReference>
<protein>
    <submittedName>
        <fullName evidence="2">GNAT family N-acetyltransferase</fullName>
        <ecNumber evidence="2">2.3.1.-</ecNumber>
    </submittedName>
</protein>
<reference evidence="3" key="1">
    <citation type="journal article" date="2019" name="Int. J. Syst. Evol. Microbiol.">
        <title>The Global Catalogue of Microorganisms (GCM) 10K type strain sequencing project: providing services to taxonomists for standard genome sequencing and annotation.</title>
        <authorList>
            <consortium name="The Broad Institute Genomics Platform"/>
            <consortium name="The Broad Institute Genome Sequencing Center for Infectious Disease"/>
            <person name="Wu L."/>
            <person name="Ma J."/>
        </authorList>
    </citation>
    <scope>NUCLEOTIDE SEQUENCE [LARGE SCALE GENOMIC DNA]</scope>
    <source>
        <strain evidence="3">KLKA75</strain>
    </source>
</reference>
<dbReference type="RefSeq" id="WP_378253908.1">
    <property type="nucleotide sequence ID" value="NZ_JBHSIT010000003.1"/>
</dbReference>
<dbReference type="Pfam" id="PF13508">
    <property type="entry name" value="Acetyltransf_7"/>
    <property type="match status" value="1"/>
</dbReference>
<keyword evidence="2" id="KW-0012">Acyltransferase</keyword>
<evidence type="ECO:0000259" key="1">
    <source>
        <dbReference type="Pfam" id="PF13508"/>
    </source>
</evidence>
<comment type="caution">
    <text evidence="2">The sequence shown here is derived from an EMBL/GenBank/DDBJ whole genome shotgun (WGS) entry which is preliminary data.</text>
</comment>
<evidence type="ECO:0000313" key="3">
    <source>
        <dbReference type="Proteomes" id="UP001595872"/>
    </source>
</evidence>
<dbReference type="EMBL" id="JBHSIT010000003">
    <property type="protein sequence ID" value="MFC4907806.1"/>
    <property type="molecule type" value="Genomic_DNA"/>
</dbReference>
<organism evidence="2 3">
    <name type="scientific">Actinomadura gamaensis</name>
    <dbReference type="NCBI Taxonomy" id="1763541"/>
    <lineage>
        <taxon>Bacteria</taxon>
        <taxon>Bacillati</taxon>
        <taxon>Actinomycetota</taxon>
        <taxon>Actinomycetes</taxon>
        <taxon>Streptosporangiales</taxon>
        <taxon>Thermomonosporaceae</taxon>
        <taxon>Actinomadura</taxon>
    </lineage>
</organism>
<dbReference type="SUPFAM" id="SSF55729">
    <property type="entry name" value="Acyl-CoA N-acyltransferases (Nat)"/>
    <property type="match status" value="1"/>
</dbReference>
<dbReference type="InterPro" id="IPR016181">
    <property type="entry name" value="Acyl_CoA_acyltransferase"/>
</dbReference>
<feature type="domain" description="N-acetyltransferase" evidence="1">
    <location>
        <begin position="111"/>
        <end position="167"/>
    </location>
</feature>
<accession>A0ABV9TWJ1</accession>
<keyword evidence="3" id="KW-1185">Reference proteome</keyword>
<dbReference type="Proteomes" id="UP001595872">
    <property type="component" value="Unassembled WGS sequence"/>
</dbReference>